<name>A0AAV6K788_9ERIC</name>
<dbReference type="Proteomes" id="UP000823749">
    <property type="component" value="Chromosome 5"/>
</dbReference>
<keyword evidence="4" id="KW-0808">Transferase</keyword>
<dbReference type="GO" id="GO:0008270">
    <property type="term" value="F:zinc ion binding"/>
    <property type="evidence" value="ECO:0007669"/>
    <property type="project" value="UniProtKB-KW"/>
</dbReference>
<evidence type="ECO:0000256" key="11">
    <source>
        <dbReference type="PROSITE-ProRule" id="PRU00175"/>
    </source>
</evidence>
<keyword evidence="9" id="KW-0472">Membrane</keyword>
<evidence type="ECO:0000256" key="1">
    <source>
        <dbReference type="ARBA" id="ARBA00000900"/>
    </source>
</evidence>
<keyword evidence="7" id="KW-0862">Zinc</keyword>
<evidence type="ECO:0000256" key="3">
    <source>
        <dbReference type="ARBA" id="ARBA00012483"/>
    </source>
</evidence>
<comment type="subcellular location">
    <subcellularLocation>
        <location evidence="2">Membrane</location>
        <topology evidence="2">Single-pass membrane protein</topology>
    </subcellularLocation>
</comment>
<accession>A0AAV6K788</accession>
<evidence type="ECO:0000256" key="7">
    <source>
        <dbReference type="ARBA" id="ARBA00022833"/>
    </source>
</evidence>
<evidence type="ECO:0000256" key="4">
    <source>
        <dbReference type="ARBA" id="ARBA00022679"/>
    </source>
</evidence>
<sequence>MIDGPLGFGGSECQICLGQFMHRENVRVLPTCRHIFYDDCIKTWLNSCTERVVCRHEYLGWEPEMLPPAIYKLIATSRATNEPSHSRAAHDSAR</sequence>
<evidence type="ECO:0000256" key="10">
    <source>
        <dbReference type="ARBA" id="ARBA00024209"/>
    </source>
</evidence>
<dbReference type="EC" id="2.3.2.27" evidence="3"/>
<dbReference type="GO" id="GO:0016567">
    <property type="term" value="P:protein ubiquitination"/>
    <property type="evidence" value="ECO:0007669"/>
    <property type="project" value="InterPro"/>
</dbReference>
<evidence type="ECO:0000256" key="8">
    <source>
        <dbReference type="ARBA" id="ARBA00022989"/>
    </source>
</evidence>
<keyword evidence="11" id="KW-0863">Zinc-finger</keyword>
<comment type="catalytic activity">
    <reaction evidence="1">
        <text>S-ubiquitinyl-[E2 ubiquitin-conjugating enzyme]-L-cysteine + [acceptor protein]-L-lysine = [E2 ubiquitin-conjugating enzyme]-L-cysteine + N(6)-ubiquitinyl-[acceptor protein]-L-lysine.</text>
        <dbReference type="EC" id="2.3.2.27"/>
    </reaction>
</comment>
<keyword evidence="14" id="KW-1185">Reference proteome</keyword>
<dbReference type="Pfam" id="PF17123">
    <property type="entry name" value="zf-RING_11"/>
    <property type="match status" value="1"/>
</dbReference>
<comment type="similarity">
    <text evidence="10">Belongs to the RING-type zinc finger family. ATL subfamily.</text>
</comment>
<keyword evidence="6" id="KW-0479">Metal-binding</keyword>
<dbReference type="AlphaFoldDB" id="A0AAV6K788"/>
<organism evidence="13 14">
    <name type="scientific">Rhododendron griersonianum</name>
    <dbReference type="NCBI Taxonomy" id="479676"/>
    <lineage>
        <taxon>Eukaryota</taxon>
        <taxon>Viridiplantae</taxon>
        <taxon>Streptophyta</taxon>
        <taxon>Embryophyta</taxon>
        <taxon>Tracheophyta</taxon>
        <taxon>Spermatophyta</taxon>
        <taxon>Magnoliopsida</taxon>
        <taxon>eudicotyledons</taxon>
        <taxon>Gunneridae</taxon>
        <taxon>Pentapetalae</taxon>
        <taxon>asterids</taxon>
        <taxon>Ericales</taxon>
        <taxon>Ericaceae</taxon>
        <taxon>Ericoideae</taxon>
        <taxon>Rhodoreae</taxon>
        <taxon>Rhododendron</taxon>
    </lineage>
</organism>
<gene>
    <name evidence="13" type="ORF">RHGRI_013789</name>
</gene>
<feature type="domain" description="RING-type" evidence="12">
    <location>
        <begin position="13"/>
        <end position="54"/>
    </location>
</feature>
<evidence type="ECO:0000259" key="12">
    <source>
        <dbReference type="PROSITE" id="PS50089"/>
    </source>
</evidence>
<dbReference type="InterPro" id="IPR001841">
    <property type="entry name" value="Znf_RING"/>
</dbReference>
<dbReference type="InterPro" id="IPR013083">
    <property type="entry name" value="Znf_RING/FYVE/PHD"/>
</dbReference>
<keyword evidence="8" id="KW-1133">Transmembrane helix</keyword>
<dbReference type="Gene3D" id="3.30.40.10">
    <property type="entry name" value="Zinc/RING finger domain, C3HC4 (zinc finger)"/>
    <property type="match status" value="1"/>
</dbReference>
<dbReference type="PANTHER" id="PTHR46905:SF7">
    <property type="entry name" value="RING-H2 FINGER PROTEIN ATL78"/>
    <property type="match status" value="1"/>
</dbReference>
<dbReference type="PROSITE" id="PS50089">
    <property type="entry name" value="ZF_RING_2"/>
    <property type="match status" value="1"/>
</dbReference>
<dbReference type="InterPro" id="IPR044602">
    <property type="entry name" value="ATL10/ATL72-79-like"/>
</dbReference>
<reference evidence="13" key="1">
    <citation type="submission" date="2020-08" db="EMBL/GenBank/DDBJ databases">
        <title>Plant Genome Project.</title>
        <authorList>
            <person name="Zhang R.-G."/>
        </authorList>
    </citation>
    <scope>NUCLEOTIDE SEQUENCE</scope>
    <source>
        <strain evidence="13">WSP0</strain>
        <tissue evidence="13">Leaf</tissue>
    </source>
</reference>
<evidence type="ECO:0000256" key="6">
    <source>
        <dbReference type="ARBA" id="ARBA00022723"/>
    </source>
</evidence>
<protein>
    <recommendedName>
        <fullName evidence="3">RING-type E3 ubiquitin transferase</fullName>
        <ecNumber evidence="3">2.3.2.27</ecNumber>
    </recommendedName>
</protein>
<dbReference type="GO" id="GO:0016020">
    <property type="term" value="C:membrane"/>
    <property type="evidence" value="ECO:0007669"/>
    <property type="project" value="UniProtKB-SubCell"/>
</dbReference>
<proteinExistence type="inferred from homology"/>
<comment type="caution">
    <text evidence="13">The sequence shown here is derived from an EMBL/GenBank/DDBJ whole genome shotgun (WGS) entry which is preliminary data.</text>
</comment>
<evidence type="ECO:0000313" key="13">
    <source>
        <dbReference type="EMBL" id="KAG5548207.1"/>
    </source>
</evidence>
<evidence type="ECO:0000313" key="14">
    <source>
        <dbReference type="Proteomes" id="UP000823749"/>
    </source>
</evidence>
<dbReference type="EMBL" id="JACTNZ010000005">
    <property type="protein sequence ID" value="KAG5548207.1"/>
    <property type="molecule type" value="Genomic_DNA"/>
</dbReference>
<dbReference type="GO" id="GO:0061630">
    <property type="term" value="F:ubiquitin protein ligase activity"/>
    <property type="evidence" value="ECO:0007669"/>
    <property type="project" value="UniProtKB-EC"/>
</dbReference>
<evidence type="ECO:0000256" key="9">
    <source>
        <dbReference type="ARBA" id="ARBA00023136"/>
    </source>
</evidence>
<dbReference type="PANTHER" id="PTHR46905">
    <property type="entry name" value="RING-H2 FINGER PROTEIN ATL78"/>
    <property type="match status" value="1"/>
</dbReference>
<evidence type="ECO:0000256" key="5">
    <source>
        <dbReference type="ARBA" id="ARBA00022692"/>
    </source>
</evidence>
<evidence type="ECO:0000256" key="2">
    <source>
        <dbReference type="ARBA" id="ARBA00004167"/>
    </source>
</evidence>
<dbReference type="SUPFAM" id="SSF57850">
    <property type="entry name" value="RING/U-box"/>
    <property type="match status" value="1"/>
</dbReference>
<keyword evidence="5" id="KW-0812">Transmembrane</keyword>